<evidence type="ECO:0000259" key="8">
    <source>
        <dbReference type="PROSITE" id="PS50188"/>
    </source>
</evidence>
<accession>A0A3P9KF05</accession>
<dbReference type="SMART" id="SM00589">
    <property type="entry name" value="PRY"/>
    <property type="match status" value="1"/>
</dbReference>
<evidence type="ECO:0000259" key="9">
    <source>
        <dbReference type="PROSITE" id="PS50837"/>
    </source>
</evidence>
<dbReference type="PRINTS" id="PR01407">
    <property type="entry name" value="BUTYPHLNCDUF"/>
</dbReference>
<dbReference type="SMART" id="SM00368">
    <property type="entry name" value="LRR_RI"/>
    <property type="match status" value="3"/>
</dbReference>
<dbReference type="InterPro" id="IPR007111">
    <property type="entry name" value="NACHT_NTPase"/>
</dbReference>
<evidence type="ECO:0000256" key="5">
    <source>
        <dbReference type="ARBA" id="ARBA00022741"/>
    </source>
</evidence>
<dbReference type="SUPFAM" id="SSF52047">
    <property type="entry name" value="RNI-like"/>
    <property type="match status" value="1"/>
</dbReference>
<evidence type="ECO:0000313" key="11">
    <source>
        <dbReference type="Proteomes" id="UP000265180"/>
    </source>
</evidence>
<dbReference type="InterPro" id="IPR003879">
    <property type="entry name" value="Butyrophylin_SPRY"/>
</dbReference>
<organism evidence="10 11">
    <name type="scientific">Oryzias latipes</name>
    <name type="common">Japanese rice fish</name>
    <name type="synonym">Japanese killifish</name>
    <dbReference type="NCBI Taxonomy" id="8090"/>
    <lineage>
        <taxon>Eukaryota</taxon>
        <taxon>Metazoa</taxon>
        <taxon>Chordata</taxon>
        <taxon>Craniata</taxon>
        <taxon>Vertebrata</taxon>
        <taxon>Euteleostomi</taxon>
        <taxon>Actinopterygii</taxon>
        <taxon>Neopterygii</taxon>
        <taxon>Teleostei</taxon>
        <taxon>Neoteleostei</taxon>
        <taxon>Acanthomorphata</taxon>
        <taxon>Ovalentaria</taxon>
        <taxon>Atherinomorphae</taxon>
        <taxon>Beloniformes</taxon>
        <taxon>Adrianichthyidae</taxon>
        <taxon>Oryziinae</taxon>
        <taxon>Oryzias</taxon>
    </lineage>
</organism>
<dbReference type="InterPro" id="IPR051261">
    <property type="entry name" value="NLR"/>
</dbReference>
<dbReference type="Gene3D" id="2.60.120.920">
    <property type="match status" value="1"/>
</dbReference>
<dbReference type="SMART" id="SM00449">
    <property type="entry name" value="SPRY"/>
    <property type="match status" value="1"/>
</dbReference>
<dbReference type="Pfam" id="PF17779">
    <property type="entry name" value="WHD_NOD2"/>
    <property type="match status" value="1"/>
</dbReference>
<dbReference type="InterPro" id="IPR027417">
    <property type="entry name" value="P-loop_NTPase"/>
</dbReference>
<dbReference type="PANTHER" id="PTHR24106">
    <property type="entry name" value="NACHT, LRR AND CARD DOMAINS-CONTAINING"/>
    <property type="match status" value="1"/>
</dbReference>
<reference evidence="10" key="4">
    <citation type="submission" date="2025-09" db="UniProtKB">
        <authorList>
            <consortium name="Ensembl"/>
        </authorList>
    </citation>
    <scope>IDENTIFICATION</scope>
    <source>
        <strain evidence="10">HNI</strain>
    </source>
</reference>
<dbReference type="Pfam" id="PF05729">
    <property type="entry name" value="NACHT"/>
    <property type="match status" value="1"/>
</dbReference>
<keyword evidence="2" id="KW-0963">Cytoplasm</keyword>
<dbReference type="CDD" id="cd16040">
    <property type="entry name" value="SPRY_PRY_SNTX"/>
    <property type="match status" value="1"/>
</dbReference>
<feature type="domain" description="B30.2/SPRY" evidence="8">
    <location>
        <begin position="756"/>
        <end position="948"/>
    </location>
</feature>
<sequence length="948" mass="107380">MTHKCSVMSQLLEANIIKFVKNELKKIYQVLSLDDPRTFTSPRKDEGMMESEDEEHASSREALMKITVNFLRRMKKEELADQLQFSKRTWFKSKLKKKFQCVFEGITKAGNPTLLNEIYTELYIAKGTGEINQEHEIRQIEAASRKADRAETSIRQENLFKPSAERQEPIRTVMTKGVAGIGKTVLTQKFTLDWAEGKAHQNLHFTFPFTFRELNVLREEKFSLVELVHHFFPEAKEAGICSFEDFQVLFIFDGLDECRLPLDFHKTLILNDPRKSTSVGDLLTNLIRGNLLPSACLWITTRPAAANQIPAECVDMVTEVRGFNDPQKEEYFRKRFRDEEQASRIISHIKTSRSLHIMCHIPVFCWITATVLEDLLKSKKKGDLPKSLTEMYIHFLVVQAKVQMVKYDGGAETDAHWSPESRKMMKSLGKLAFKQLKKGNLIFYESDLTDCGIDIRAASVYSGVFTQIFREERGLYQDKIFCFIHLSVQEFLAALHVHLTFITSGVNLIEKQKAKFPKLNQIRPTQFYQSAVTTALQSPNGHLDLFLRFLLGLSLQTNQSLLRGLLTQTGSSSQTNQETAKFIKEKISENLSAEKSINMFHCLNELNDGSLVKEIQQSLRSGRLSTDELSPAQWSALAFILVSSEEINSLKQSTLSSVLSSQSSSLVELDLSNNNLQDSGVKKLADGLKSPYCQMETLSLSGCLITEEGCASLASALSSNPSHLRELDLSYNHPGEAVKLLNAGLKDPNWRLDSLRLEPAGVRWLTPGLRKYSCQLAIDPNTVNKYLKLPENSKKVTWVKQCQSYPDHPDRFDQCQLLCRDGLTGRCYWEFEWNGRVDVSVSYREIRRKGNMNDCMFGWNSQSWSLSCSDDDGYTACHNNKQISISSSSSSSSSHRVAVYVDCPAGTLSFFRVSSNSLIHLHTVKTTFTEPLYPGFGFSLFGSSVVLC</sequence>
<comment type="subcellular location">
    <subcellularLocation>
        <location evidence="1">Cytoplasm</location>
    </subcellularLocation>
</comment>
<dbReference type="InterPro" id="IPR032675">
    <property type="entry name" value="LRR_dom_sf"/>
</dbReference>
<feature type="domain" description="NACHT" evidence="9">
    <location>
        <begin position="171"/>
        <end position="305"/>
    </location>
</feature>
<dbReference type="Pfam" id="PF14484">
    <property type="entry name" value="FISNA"/>
    <property type="match status" value="1"/>
</dbReference>
<dbReference type="InterPro" id="IPR041075">
    <property type="entry name" value="NOD1/2_WH"/>
</dbReference>
<evidence type="ECO:0000256" key="4">
    <source>
        <dbReference type="ARBA" id="ARBA00022737"/>
    </source>
</evidence>
<dbReference type="InterPro" id="IPR006574">
    <property type="entry name" value="PRY"/>
</dbReference>
<dbReference type="InterPro" id="IPR003877">
    <property type="entry name" value="SPRY_dom"/>
</dbReference>
<keyword evidence="6" id="KW-0067">ATP-binding</keyword>
<evidence type="ECO:0008006" key="12">
    <source>
        <dbReference type="Google" id="ProtNLM"/>
    </source>
</evidence>
<dbReference type="Pfam" id="PF13765">
    <property type="entry name" value="PRY"/>
    <property type="match status" value="1"/>
</dbReference>
<keyword evidence="5" id="KW-0547">Nucleotide-binding</keyword>
<dbReference type="FunFam" id="3.40.50.300:FF:001524">
    <property type="entry name" value="Si:dkey-126g1.7"/>
    <property type="match status" value="1"/>
</dbReference>
<dbReference type="SMART" id="SM01288">
    <property type="entry name" value="FISNA"/>
    <property type="match status" value="1"/>
</dbReference>
<dbReference type="Gene3D" id="3.40.50.300">
    <property type="entry name" value="P-loop containing nucleotide triphosphate hydrolases"/>
    <property type="match status" value="1"/>
</dbReference>
<reference evidence="10" key="3">
    <citation type="submission" date="2025-08" db="UniProtKB">
        <authorList>
            <consortium name="Ensembl"/>
        </authorList>
    </citation>
    <scope>IDENTIFICATION</scope>
    <source>
        <strain evidence="10">HNI</strain>
    </source>
</reference>
<dbReference type="Pfam" id="PF13516">
    <property type="entry name" value="LRR_6"/>
    <property type="match status" value="2"/>
</dbReference>
<evidence type="ECO:0000313" key="10">
    <source>
        <dbReference type="Ensembl" id="ENSORLP00020007127.1"/>
    </source>
</evidence>
<dbReference type="SUPFAM" id="SSF49899">
    <property type="entry name" value="Concanavalin A-like lectins/glucanases"/>
    <property type="match status" value="1"/>
</dbReference>
<dbReference type="AlphaFoldDB" id="A0A3P9KF05"/>
<dbReference type="Gene3D" id="3.80.10.10">
    <property type="entry name" value="Ribonuclease Inhibitor"/>
    <property type="match status" value="1"/>
</dbReference>
<evidence type="ECO:0000256" key="6">
    <source>
        <dbReference type="ARBA" id="ARBA00022840"/>
    </source>
</evidence>
<keyword evidence="3" id="KW-0433">Leucine-rich repeat</keyword>
<dbReference type="Pfam" id="PF17776">
    <property type="entry name" value="NLRC4_HD2"/>
    <property type="match status" value="1"/>
</dbReference>
<dbReference type="PROSITE" id="PS50837">
    <property type="entry name" value="NACHT"/>
    <property type="match status" value="1"/>
</dbReference>
<dbReference type="InterPro" id="IPR001870">
    <property type="entry name" value="B30.2/SPRY"/>
</dbReference>
<keyword evidence="4" id="KW-0677">Repeat</keyword>
<reference key="1">
    <citation type="journal article" date="2007" name="Nature">
        <title>The medaka draft genome and insights into vertebrate genome evolution.</title>
        <authorList>
            <person name="Kasahara M."/>
            <person name="Naruse K."/>
            <person name="Sasaki S."/>
            <person name="Nakatani Y."/>
            <person name="Qu W."/>
            <person name="Ahsan B."/>
            <person name="Yamada T."/>
            <person name="Nagayasu Y."/>
            <person name="Doi K."/>
            <person name="Kasai Y."/>
            <person name="Jindo T."/>
            <person name="Kobayashi D."/>
            <person name="Shimada A."/>
            <person name="Toyoda A."/>
            <person name="Kuroki Y."/>
            <person name="Fujiyama A."/>
            <person name="Sasaki T."/>
            <person name="Shimizu A."/>
            <person name="Asakawa S."/>
            <person name="Shimizu N."/>
            <person name="Hashimoto S."/>
            <person name="Yang J."/>
            <person name="Lee Y."/>
            <person name="Matsushima K."/>
            <person name="Sugano S."/>
            <person name="Sakaizumi M."/>
            <person name="Narita T."/>
            <person name="Ohishi K."/>
            <person name="Haga S."/>
            <person name="Ohta F."/>
            <person name="Nomoto H."/>
            <person name="Nogata K."/>
            <person name="Morishita T."/>
            <person name="Endo T."/>
            <person name="Shin-I T."/>
            <person name="Takeda H."/>
            <person name="Morishita S."/>
            <person name="Kohara Y."/>
        </authorList>
    </citation>
    <scope>NUCLEOTIDE SEQUENCE [LARGE SCALE GENOMIC DNA]</scope>
    <source>
        <strain>Hd-rR</strain>
    </source>
</reference>
<evidence type="ECO:0000256" key="2">
    <source>
        <dbReference type="ARBA" id="ARBA00022490"/>
    </source>
</evidence>
<dbReference type="InterPro" id="IPR041267">
    <property type="entry name" value="NLRP_HD2"/>
</dbReference>
<dbReference type="InterPro" id="IPR029495">
    <property type="entry name" value="NACHT-assoc"/>
</dbReference>
<dbReference type="InterPro" id="IPR013320">
    <property type="entry name" value="ConA-like_dom_sf"/>
</dbReference>
<evidence type="ECO:0000256" key="7">
    <source>
        <dbReference type="SAM" id="MobiDB-lite"/>
    </source>
</evidence>
<name>A0A3P9KF05_ORYLA</name>
<protein>
    <recommendedName>
        <fullName evidence="12">B30.2/SPRY domain-containing protein</fullName>
    </recommendedName>
</protein>
<dbReference type="InterPro" id="IPR001611">
    <property type="entry name" value="Leu-rich_rpt"/>
</dbReference>
<feature type="region of interest" description="Disordered" evidence="7">
    <location>
        <begin position="39"/>
        <end position="58"/>
    </location>
</feature>
<dbReference type="GO" id="GO:0005737">
    <property type="term" value="C:cytoplasm"/>
    <property type="evidence" value="ECO:0007669"/>
    <property type="project" value="UniProtKB-SubCell"/>
</dbReference>
<evidence type="ECO:0000256" key="3">
    <source>
        <dbReference type="ARBA" id="ARBA00022614"/>
    </source>
</evidence>
<reference evidence="10 11" key="2">
    <citation type="submission" date="2017-04" db="EMBL/GenBank/DDBJ databases">
        <title>CpG methylation of centromeres and impact of large insertions on vertebrate speciation.</title>
        <authorList>
            <person name="Ichikawa K."/>
            <person name="Yoshimura J."/>
            <person name="Morishita S."/>
        </authorList>
    </citation>
    <scope>NUCLEOTIDE SEQUENCE</scope>
    <source>
        <strain evidence="10 11">HNI</strain>
    </source>
</reference>
<dbReference type="Pfam" id="PF00622">
    <property type="entry name" value="SPRY"/>
    <property type="match status" value="1"/>
</dbReference>
<evidence type="ECO:0000256" key="1">
    <source>
        <dbReference type="ARBA" id="ARBA00004496"/>
    </source>
</evidence>
<dbReference type="Ensembl" id="ENSORLT00020003427.1">
    <property type="protein sequence ID" value="ENSORLP00020007127.1"/>
    <property type="gene ID" value="ENSORLG00020008063.1"/>
</dbReference>
<dbReference type="InterPro" id="IPR043136">
    <property type="entry name" value="B30.2/SPRY_sf"/>
</dbReference>
<dbReference type="PROSITE" id="PS50188">
    <property type="entry name" value="B302_SPRY"/>
    <property type="match status" value="1"/>
</dbReference>
<dbReference type="GO" id="GO:0005524">
    <property type="term" value="F:ATP binding"/>
    <property type="evidence" value="ECO:0007669"/>
    <property type="project" value="UniProtKB-KW"/>
</dbReference>
<dbReference type="Proteomes" id="UP000265180">
    <property type="component" value="Chromosome 13"/>
</dbReference>
<proteinExistence type="predicted"/>